<dbReference type="Pfam" id="PF01202">
    <property type="entry name" value="SKI"/>
    <property type="match status" value="1"/>
</dbReference>
<dbReference type="Proteomes" id="UP001149607">
    <property type="component" value="Chromosome"/>
</dbReference>
<dbReference type="GO" id="GO:0000287">
    <property type="term" value="F:magnesium ion binding"/>
    <property type="evidence" value="ECO:0007669"/>
    <property type="project" value="UniProtKB-UniRule"/>
</dbReference>
<keyword evidence="7" id="KW-0963">Cytoplasm</keyword>
<keyword evidence="5 7" id="KW-0067">ATP-binding</keyword>
<dbReference type="EMBL" id="JAPQFL010000007">
    <property type="protein sequence ID" value="MDD9328615.1"/>
    <property type="molecule type" value="Genomic_DNA"/>
</dbReference>
<proteinExistence type="inferred from homology"/>
<comment type="similarity">
    <text evidence="7">Belongs to the shikimate kinase family.</text>
</comment>
<dbReference type="EC" id="2.7.1.71" evidence="7"/>
<evidence type="ECO:0000313" key="8">
    <source>
        <dbReference type="EMBL" id="MDD9328615.1"/>
    </source>
</evidence>
<keyword evidence="10" id="KW-1185">Reference proteome</keyword>
<dbReference type="GO" id="GO:0009073">
    <property type="term" value="P:aromatic amino acid family biosynthetic process"/>
    <property type="evidence" value="ECO:0007669"/>
    <property type="project" value="UniProtKB-KW"/>
</dbReference>
<feature type="binding site" evidence="7">
    <location>
        <position position="36"/>
    </location>
    <ligand>
        <name>substrate</name>
    </ligand>
</feature>
<feature type="binding site" evidence="7">
    <location>
        <position position="60"/>
    </location>
    <ligand>
        <name>substrate</name>
    </ligand>
</feature>
<dbReference type="GO" id="GO:0004765">
    <property type="term" value="F:shikimate kinase activity"/>
    <property type="evidence" value="ECO:0007669"/>
    <property type="project" value="UniProtKB-UniRule"/>
</dbReference>
<comment type="subunit">
    <text evidence="7">Monomer.</text>
</comment>
<evidence type="ECO:0000256" key="1">
    <source>
        <dbReference type="ARBA" id="ARBA00022605"/>
    </source>
</evidence>
<keyword evidence="6 7" id="KW-0057">Aromatic amino acid biosynthesis</keyword>
<keyword evidence="7" id="KW-0460">Magnesium</keyword>
<reference evidence="9" key="2">
    <citation type="submission" date="2024-02" db="EMBL/GenBank/DDBJ databases">
        <title>Neisseria leonii sp. nov.</title>
        <authorList>
            <person name="Boutroux M."/>
            <person name="Favre-Rochex S."/>
            <person name="Gorgette O."/>
            <person name="Touak G."/>
            <person name="Muhle E."/>
            <person name="Chesneau O."/>
            <person name="Clermont D."/>
            <person name="Rahi P."/>
        </authorList>
    </citation>
    <scope>NUCLEOTIDE SEQUENCE</scope>
    <source>
        <strain evidence="9">51.81</strain>
    </source>
</reference>
<dbReference type="InterPro" id="IPR031322">
    <property type="entry name" value="Shikimate/glucono_kinase"/>
</dbReference>
<name>A0A9X4IBN7_9NEIS</name>
<evidence type="ECO:0000256" key="4">
    <source>
        <dbReference type="ARBA" id="ARBA00022777"/>
    </source>
</evidence>
<keyword evidence="1 7" id="KW-0028">Amino-acid biosynthesis</keyword>
<keyword evidence="2 7" id="KW-0808">Transferase</keyword>
<dbReference type="PANTHER" id="PTHR21087">
    <property type="entry name" value="SHIKIMATE KINASE"/>
    <property type="match status" value="1"/>
</dbReference>
<evidence type="ECO:0000256" key="5">
    <source>
        <dbReference type="ARBA" id="ARBA00022840"/>
    </source>
</evidence>
<keyword evidence="7" id="KW-0479">Metal-binding</keyword>
<comment type="pathway">
    <text evidence="7">Metabolic intermediate biosynthesis; chorismate biosynthesis; chorismate from D-erythrose 4-phosphate and phosphoenolpyruvate: step 5/7.</text>
</comment>
<protein>
    <recommendedName>
        <fullName evidence="7">Shikimate kinase</fullName>
        <shortName evidence="7">SK</shortName>
        <ecNumber evidence="7">2.7.1.71</ecNumber>
    </recommendedName>
</protein>
<evidence type="ECO:0000313" key="10">
    <source>
        <dbReference type="Proteomes" id="UP001149607"/>
    </source>
</evidence>
<comment type="catalytic activity">
    <reaction evidence="7">
        <text>shikimate + ATP = 3-phosphoshikimate + ADP + H(+)</text>
        <dbReference type="Rhea" id="RHEA:13121"/>
        <dbReference type="ChEBI" id="CHEBI:15378"/>
        <dbReference type="ChEBI" id="CHEBI:30616"/>
        <dbReference type="ChEBI" id="CHEBI:36208"/>
        <dbReference type="ChEBI" id="CHEBI:145989"/>
        <dbReference type="ChEBI" id="CHEBI:456216"/>
        <dbReference type="EC" id="2.7.1.71"/>
    </reaction>
</comment>
<comment type="function">
    <text evidence="7">Catalyzes the specific phosphorylation of the 3-hydroxyl group of shikimic acid using ATP as a cosubstrate.</text>
</comment>
<feature type="binding site" evidence="7">
    <location>
        <position position="120"/>
    </location>
    <ligand>
        <name>ATP</name>
        <dbReference type="ChEBI" id="CHEBI:30616"/>
    </ligand>
</feature>
<dbReference type="GO" id="GO:0005829">
    <property type="term" value="C:cytosol"/>
    <property type="evidence" value="ECO:0007669"/>
    <property type="project" value="TreeGrafter"/>
</dbReference>
<reference evidence="8" key="1">
    <citation type="submission" date="2022-10" db="EMBL/GenBank/DDBJ databases">
        <authorList>
            <person name="Boutroux M."/>
        </authorList>
    </citation>
    <scope>NUCLEOTIDE SEQUENCE</scope>
    <source>
        <strain evidence="8">51.81</strain>
    </source>
</reference>
<dbReference type="RefSeq" id="WP_274585674.1">
    <property type="nucleotide sequence ID" value="NZ_CP145811.1"/>
</dbReference>
<evidence type="ECO:0000256" key="6">
    <source>
        <dbReference type="ARBA" id="ARBA00023141"/>
    </source>
</evidence>
<feature type="binding site" evidence="7">
    <location>
        <position position="139"/>
    </location>
    <ligand>
        <name>substrate</name>
    </ligand>
</feature>
<comment type="cofactor">
    <cofactor evidence="7">
        <name>Mg(2+)</name>
        <dbReference type="ChEBI" id="CHEBI:18420"/>
    </cofactor>
    <text evidence="7">Binds 1 Mg(2+) ion per subunit.</text>
</comment>
<dbReference type="PANTHER" id="PTHR21087:SF16">
    <property type="entry name" value="SHIKIMATE KINASE 1, CHLOROPLASTIC"/>
    <property type="match status" value="1"/>
</dbReference>
<dbReference type="HAMAP" id="MF_00109">
    <property type="entry name" value="Shikimate_kinase"/>
    <property type="match status" value="1"/>
</dbReference>
<organism evidence="8">
    <name type="scientific">Neisseria leonii</name>
    <dbReference type="NCBI Taxonomy" id="2995413"/>
    <lineage>
        <taxon>Bacteria</taxon>
        <taxon>Pseudomonadati</taxon>
        <taxon>Pseudomonadota</taxon>
        <taxon>Betaproteobacteria</taxon>
        <taxon>Neisseriales</taxon>
        <taxon>Neisseriaceae</taxon>
        <taxon>Neisseria</taxon>
    </lineage>
</organism>
<dbReference type="GO" id="GO:0008652">
    <property type="term" value="P:amino acid biosynthetic process"/>
    <property type="evidence" value="ECO:0007669"/>
    <property type="project" value="UniProtKB-KW"/>
</dbReference>
<evidence type="ECO:0000256" key="7">
    <source>
        <dbReference type="HAMAP-Rule" id="MF_00109"/>
    </source>
</evidence>
<dbReference type="CDD" id="cd00464">
    <property type="entry name" value="SK"/>
    <property type="match status" value="1"/>
</dbReference>
<keyword evidence="3 7" id="KW-0547">Nucleotide-binding</keyword>
<dbReference type="PRINTS" id="PR01100">
    <property type="entry name" value="SHIKIMTKNASE"/>
</dbReference>
<evidence type="ECO:0000313" key="9">
    <source>
        <dbReference type="EMBL" id="WWY03931.1"/>
    </source>
</evidence>
<feature type="binding site" evidence="7">
    <location>
        <position position="82"/>
    </location>
    <ligand>
        <name>substrate</name>
    </ligand>
</feature>
<dbReference type="InterPro" id="IPR000623">
    <property type="entry name" value="Shikimate_kinase/TSH1"/>
</dbReference>
<evidence type="ECO:0000256" key="3">
    <source>
        <dbReference type="ARBA" id="ARBA00022741"/>
    </source>
</evidence>
<dbReference type="SUPFAM" id="SSF52540">
    <property type="entry name" value="P-loop containing nucleoside triphosphate hydrolases"/>
    <property type="match status" value="1"/>
</dbReference>
<feature type="binding site" evidence="7">
    <location>
        <begin position="14"/>
        <end position="19"/>
    </location>
    <ligand>
        <name>ATP</name>
        <dbReference type="ChEBI" id="CHEBI:30616"/>
    </ligand>
</feature>
<sequence length="175" mass="19587">MNAQQNIFLIGLMGAGKTTVGKQLAQQLCRPFYDSDHVICERTGVSIPTIFELEGEDGFRRREENTIDHLSRLNGIILATGGGAPMREANRRCLSGRGTVIYLHARPPVLLERTRADKNRPLLQVADPLAKLQELYDLRDPVYRRTAAHIVEADNPSCTKTVQHILNLLHTHKAV</sequence>
<evidence type="ECO:0000256" key="2">
    <source>
        <dbReference type="ARBA" id="ARBA00022679"/>
    </source>
</evidence>
<accession>A0A9X4IBN7</accession>
<dbReference type="AlphaFoldDB" id="A0A9X4IBN7"/>
<dbReference type="EMBL" id="CP146598">
    <property type="protein sequence ID" value="WWY03931.1"/>
    <property type="molecule type" value="Genomic_DNA"/>
</dbReference>
<comment type="subcellular location">
    <subcellularLocation>
        <location evidence="7">Cytoplasm</location>
    </subcellularLocation>
</comment>
<gene>
    <name evidence="7" type="primary">aroK</name>
    <name evidence="8" type="ORF">ORY91_002049</name>
    <name evidence="9" type="ORF">V9W64_04200</name>
</gene>
<dbReference type="GO" id="GO:0005524">
    <property type="term" value="F:ATP binding"/>
    <property type="evidence" value="ECO:0007669"/>
    <property type="project" value="UniProtKB-UniRule"/>
</dbReference>
<dbReference type="GO" id="GO:0009423">
    <property type="term" value="P:chorismate biosynthetic process"/>
    <property type="evidence" value="ECO:0007669"/>
    <property type="project" value="UniProtKB-UniRule"/>
</dbReference>
<comment type="caution">
    <text evidence="7">Lacks conserved residue(s) required for the propagation of feature annotation.</text>
</comment>
<dbReference type="Gene3D" id="3.40.50.300">
    <property type="entry name" value="P-loop containing nucleotide triphosphate hydrolases"/>
    <property type="match status" value="1"/>
</dbReference>
<keyword evidence="4 7" id="KW-0418">Kinase</keyword>
<feature type="binding site" evidence="7">
    <location>
        <position position="18"/>
    </location>
    <ligand>
        <name>Mg(2+)</name>
        <dbReference type="ChEBI" id="CHEBI:18420"/>
    </ligand>
</feature>
<dbReference type="InterPro" id="IPR027417">
    <property type="entry name" value="P-loop_NTPase"/>
</dbReference>